<evidence type="ECO:0000313" key="3">
    <source>
        <dbReference type="Proteomes" id="UP000262172"/>
    </source>
</evidence>
<dbReference type="OrthoDB" id="5056808at2"/>
<accession>A0A371NYL2</accession>
<feature type="transmembrane region" description="Helical" evidence="1">
    <location>
        <begin position="185"/>
        <end position="201"/>
    </location>
</feature>
<keyword evidence="1" id="KW-0472">Membrane</keyword>
<comment type="caution">
    <text evidence="2">The sequence shown here is derived from an EMBL/GenBank/DDBJ whole genome shotgun (WGS) entry which is preliminary data.</text>
</comment>
<reference evidence="2 3" key="1">
    <citation type="submission" date="2018-08" db="EMBL/GenBank/DDBJ databases">
        <title>Isolation, diversity and antifungal activity of Actinobacteria from cow dung.</title>
        <authorList>
            <person name="Ling L."/>
        </authorList>
    </citation>
    <scope>NUCLEOTIDE SEQUENCE [LARGE SCALE GENOMIC DNA]</scope>
    <source>
        <strain evidence="2 3">NEAU-LLE</strain>
    </source>
</reference>
<dbReference type="RefSeq" id="WP_116240319.1">
    <property type="nucleotide sequence ID" value="NZ_QUAB01000001.1"/>
</dbReference>
<feature type="transmembrane region" description="Helical" evidence="1">
    <location>
        <begin position="7"/>
        <end position="26"/>
    </location>
</feature>
<keyword evidence="3" id="KW-1185">Reference proteome</keyword>
<protein>
    <recommendedName>
        <fullName evidence="4">Glycosyltransferase RgtA/B/C/D-like domain-containing protein</fullName>
    </recommendedName>
</protein>
<evidence type="ECO:0000256" key="1">
    <source>
        <dbReference type="SAM" id="Phobius"/>
    </source>
</evidence>
<evidence type="ECO:0008006" key="4">
    <source>
        <dbReference type="Google" id="ProtNLM"/>
    </source>
</evidence>
<feature type="transmembrane region" description="Helical" evidence="1">
    <location>
        <begin position="137"/>
        <end position="153"/>
    </location>
</feature>
<dbReference type="Proteomes" id="UP000262172">
    <property type="component" value="Unassembled WGS sequence"/>
</dbReference>
<organism evidence="2 3">
    <name type="scientific">Microbacterium bovistercoris</name>
    <dbReference type="NCBI Taxonomy" id="2293570"/>
    <lineage>
        <taxon>Bacteria</taxon>
        <taxon>Bacillati</taxon>
        <taxon>Actinomycetota</taxon>
        <taxon>Actinomycetes</taxon>
        <taxon>Micrococcales</taxon>
        <taxon>Microbacteriaceae</taxon>
        <taxon>Microbacterium</taxon>
    </lineage>
</organism>
<keyword evidence="1" id="KW-0812">Transmembrane</keyword>
<dbReference type="AlphaFoldDB" id="A0A371NYL2"/>
<feature type="transmembrane region" description="Helical" evidence="1">
    <location>
        <begin position="83"/>
        <end position="103"/>
    </location>
</feature>
<name>A0A371NYL2_9MICO</name>
<proteinExistence type="predicted"/>
<gene>
    <name evidence="2" type="ORF">DY023_00110</name>
</gene>
<feature type="transmembrane region" description="Helical" evidence="1">
    <location>
        <begin position="340"/>
        <end position="357"/>
    </location>
</feature>
<feature type="transmembrane region" description="Helical" evidence="1">
    <location>
        <begin position="160"/>
        <end position="179"/>
    </location>
</feature>
<feature type="transmembrane region" description="Helical" evidence="1">
    <location>
        <begin position="210"/>
        <end position="230"/>
    </location>
</feature>
<evidence type="ECO:0000313" key="2">
    <source>
        <dbReference type="EMBL" id="REJ08936.1"/>
    </source>
</evidence>
<sequence>MTPPVRAALCWGASGVIALVFLVLMSSSTSFFHTVYGGDAAIFRVIGSALQNGQELYVDVWDHKGPTLFFIEWLGQAIHEGRAGLFVLQAVGLTVSLALLISICRRFTSWLGIAGILSLVLVILTYTFEGGNLSEEFSLPFILFVLYGAVRALDEDAPRGLRDMLMFAAMGAAFSFVFFIRANNAIPIAGIFAGLLIQLILRHGAVLKRFGVAIGGFLLMSGVIIGWFAVRGTLEDMLNATFWFNLLYVEDASIRPKVPAYIGTVIFACVLTAAGVIAQLLRTGGRRSVWAVGLCLGAGSCYAVLAPTTSYAHYLTLIIPMIAFGAVMLLGALKGRVRNSVALMMIVVSAVVAIDHVPKAIRASGAVHRTEAAYEDQLLDVLSVVPRDRWGEVFPWSLPATFYLMTDTLPAYKYFITQPWWGTVDPQVTKDTVAHIESAEPQWILTPAAGTNNDELQRLLDRDYRVVRSNSGFILYERAH</sequence>
<feature type="transmembrane region" description="Helical" evidence="1">
    <location>
        <begin position="311"/>
        <end position="333"/>
    </location>
</feature>
<feature type="transmembrane region" description="Helical" evidence="1">
    <location>
        <begin position="260"/>
        <end position="281"/>
    </location>
</feature>
<feature type="transmembrane region" description="Helical" evidence="1">
    <location>
        <begin position="288"/>
        <end position="305"/>
    </location>
</feature>
<dbReference type="EMBL" id="QUAB01000001">
    <property type="protein sequence ID" value="REJ08936.1"/>
    <property type="molecule type" value="Genomic_DNA"/>
</dbReference>
<keyword evidence="1" id="KW-1133">Transmembrane helix</keyword>
<feature type="transmembrane region" description="Helical" evidence="1">
    <location>
        <begin position="110"/>
        <end position="131"/>
    </location>
</feature>